<evidence type="ECO:0000256" key="2">
    <source>
        <dbReference type="ARBA" id="ARBA00022692"/>
    </source>
</evidence>
<evidence type="ECO:0000256" key="1">
    <source>
        <dbReference type="ARBA" id="ARBA00004127"/>
    </source>
</evidence>
<dbReference type="PANTHER" id="PTHR43847:SF1">
    <property type="entry name" value="BLL3993 PROTEIN"/>
    <property type="match status" value="1"/>
</dbReference>
<protein>
    <submittedName>
        <fullName evidence="6">Isoprenylcysteine carboxylmethyltransferase family protein</fullName>
    </submittedName>
</protein>
<keyword evidence="2 5" id="KW-0812">Transmembrane</keyword>
<dbReference type="Proteomes" id="UP000823882">
    <property type="component" value="Unassembled WGS sequence"/>
</dbReference>
<name>A0A9D2P2C0_9FIRM</name>
<evidence type="ECO:0000313" key="6">
    <source>
        <dbReference type="EMBL" id="HJC41148.1"/>
    </source>
</evidence>
<reference evidence="6" key="2">
    <citation type="submission" date="2021-04" db="EMBL/GenBank/DDBJ databases">
        <authorList>
            <person name="Gilroy R."/>
        </authorList>
    </citation>
    <scope>NUCLEOTIDE SEQUENCE</scope>
    <source>
        <strain evidence="6">CHK186-1790</strain>
    </source>
</reference>
<dbReference type="Gene3D" id="1.20.120.1630">
    <property type="match status" value="1"/>
</dbReference>
<evidence type="ECO:0000256" key="5">
    <source>
        <dbReference type="SAM" id="Phobius"/>
    </source>
</evidence>
<gene>
    <name evidence="6" type="ORF">H9701_06310</name>
</gene>
<keyword evidence="3 5" id="KW-1133">Transmembrane helix</keyword>
<evidence type="ECO:0000256" key="3">
    <source>
        <dbReference type="ARBA" id="ARBA00022989"/>
    </source>
</evidence>
<evidence type="ECO:0000313" key="7">
    <source>
        <dbReference type="Proteomes" id="UP000823882"/>
    </source>
</evidence>
<evidence type="ECO:0000256" key="4">
    <source>
        <dbReference type="ARBA" id="ARBA00023136"/>
    </source>
</evidence>
<dbReference type="InterPro" id="IPR007318">
    <property type="entry name" value="Phopholipid_MeTrfase"/>
</dbReference>
<dbReference type="PANTHER" id="PTHR43847">
    <property type="entry name" value="BLL3993 PROTEIN"/>
    <property type="match status" value="1"/>
</dbReference>
<comment type="subcellular location">
    <subcellularLocation>
        <location evidence="1">Endomembrane system</location>
        <topology evidence="1">Multi-pass membrane protein</topology>
    </subcellularLocation>
</comment>
<dbReference type="InterPro" id="IPR052527">
    <property type="entry name" value="Metal_cation-efflux_comp"/>
</dbReference>
<dbReference type="GO" id="GO:0012505">
    <property type="term" value="C:endomembrane system"/>
    <property type="evidence" value="ECO:0007669"/>
    <property type="project" value="UniProtKB-SubCell"/>
</dbReference>
<feature type="transmembrane region" description="Helical" evidence="5">
    <location>
        <begin position="112"/>
        <end position="138"/>
    </location>
</feature>
<comment type="caution">
    <text evidence="6">The sequence shown here is derived from an EMBL/GenBank/DDBJ whole genome shotgun (WGS) entry which is preliminary data.</text>
</comment>
<sequence>MPVFFLLLLFLLLRFGLLAQLDPSALGRAARFAPMYGLERLAYWVYQLSTAALFLLSFFCPVRAEGWPLIPGALLYLSGLGLCALSLRDFARPAPQGFCSGGVYRLSRNPMYLSYFLCFLGCALLSRSLILLGVVLLFQVSAHWVILAEERWCREQFGDAYRAYQKEVRRYLSLPRRKTPPQPKC</sequence>
<dbReference type="AlphaFoldDB" id="A0A9D2P2C0"/>
<dbReference type="EMBL" id="DWWJ01000109">
    <property type="protein sequence ID" value="HJC41148.1"/>
    <property type="molecule type" value="Genomic_DNA"/>
</dbReference>
<reference evidence="6" key="1">
    <citation type="journal article" date="2021" name="PeerJ">
        <title>Extensive microbial diversity within the chicken gut microbiome revealed by metagenomics and culture.</title>
        <authorList>
            <person name="Gilroy R."/>
            <person name="Ravi A."/>
            <person name="Getino M."/>
            <person name="Pursley I."/>
            <person name="Horton D.L."/>
            <person name="Alikhan N.F."/>
            <person name="Baker D."/>
            <person name="Gharbi K."/>
            <person name="Hall N."/>
            <person name="Watson M."/>
            <person name="Adriaenssens E.M."/>
            <person name="Foster-Nyarko E."/>
            <person name="Jarju S."/>
            <person name="Secka A."/>
            <person name="Antonio M."/>
            <person name="Oren A."/>
            <person name="Chaudhuri R.R."/>
            <person name="La Ragione R."/>
            <person name="Hildebrand F."/>
            <person name="Pallen M.J."/>
        </authorList>
    </citation>
    <scope>NUCLEOTIDE SEQUENCE</scope>
    <source>
        <strain evidence="6">CHK186-1790</strain>
    </source>
</reference>
<proteinExistence type="predicted"/>
<feature type="transmembrane region" description="Helical" evidence="5">
    <location>
        <begin position="69"/>
        <end position="87"/>
    </location>
</feature>
<accession>A0A9D2P2C0</accession>
<keyword evidence="4 5" id="KW-0472">Membrane</keyword>
<feature type="transmembrane region" description="Helical" evidence="5">
    <location>
        <begin position="43"/>
        <end position="62"/>
    </location>
</feature>
<organism evidence="6 7">
    <name type="scientific">Candidatus Intestinimonas pullistercoris</name>
    <dbReference type="NCBI Taxonomy" id="2838623"/>
    <lineage>
        <taxon>Bacteria</taxon>
        <taxon>Bacillati</taxon>
        <taxon>Bacillota</taxon>
        <taxon>Clostridia</taxon>
        <taxon>Eubacteriales</taxon>
        <taxon>Intestinimonas</taxon>
    </lineage>
</organism>
<dbReference type="Pfam" id="PF04191">
    <property type="entry name" value="PEMT"/>
    <property type="match status" value="1"/>
</dbReference>